<organism evidence="1 2">
    <name type="scientific">Lasius niger</name>
    <name type="common">Black garden ant</name>
    <dbReference type="NCBI Taxonomy" id="67767"/>
    <lineage>
        <taxon>Eukaryota</taxon>
        <taxon>Metazoa</taxon>
        <taxon>Ecdysozoa</taxon>
        <taxon>Arthropoda</taxon>
        <taxon>Hexapoda</taxon>
        <taxon>Insecta</taxon>
        <taxon>Pterygota</taxon>
        <taxon>Neoptera</taxon>
        <taxon>Endopterygota</taxon>
        <taxon>Hymenoptera</taxon>
        <taxon>Apocrita</taxon>
        <taxon>Aculeata</taxon>
        <taxon>Formicoidea</taxon>
        <taxon>Formicidae</taxon>
        <taxon>Formicinae</taxon>
        <taxon>Lasius</taxon>
        <taxon>Lasius</taxon>
    </lineage>
</organism>
<dbReference type="PANTHER" id="PTHR21586:SF0">
    <property type="entry name" value="PP2C-LIKE DOMAIN-CONTAINING PROTEIN CG9801"/>
    <property type="match status" value="1"/>
</dbReference>
<dbReference type="STRING" id="67767.A0A0J7KWM7"/>
<evidence type="ECO:0000313" key="1">
    <source>
        <dbReference type="EMBL" id="KMQ94711.1"/>
    </source>
</evidence>
<proteinExistence type="predicted"/>
<dbReference type="Proteomes" id="UP000036403">
    <property type="component" value="Unassembled WGS sequence"/>
</dbReference>
<gene>
    <name evidence="1" type="ORF">RF55_5121</name>
</gene>
<reference evidence="1 2" key="1">
    <citation type="submission" date="2015-04" db="EMBL/GenBank/DDBJ databases">
        <title>Lasius niger genome sequencing.</title>
        <authorList>
            <person name="Konorov E.A."/>
            <person name="Nikitin M.A."/>
            <person name="Kirill M.V."/>
            <person name="Chang P."/>
        </authorList>
    </citation>
    <scope>NUCLEOTIDE SEQUENCE [LARGE SCALE GENOMIC DNA]</scope>
    <source>
        <tissue evidence="1">Whole</tissue>
    </source>
</reference>
<dbReference type="PaxDb" id="67767-A0A0J7KWM7"/>
<dbReference type="PANTHER" id="PTHR21586">
    <property type="entry name" value="TIPA"/>
    <property type="match status" value="1"/>
</dbReference>
<evidence type="ECO:0000313" key="2">
    <source>
        <dbReference type="Proteomes" id="UP000036403"/>
    </source>
</evidence>
<dbReference type="OrthoDB" id="2556847at2759"/>
<comment type="caution">
    <text evidence="1">The sequence shown here is derived from an EMBL/GenBank/DDBJ whole genome shotgun (WGS) entry which is preliminary data.</text>
</comment>
<dbReference type="EMBL" id="LBMM01002517">
    <property type="protein sequence ID" value="KMQ94711.1"/>
    <property type="molecule type" value="Genomic_DNA"/>
</dbReference>
<dbReference type="InterPro" id="IPR053287">
    <property type="entry name" value="PP2C-like_domain"/>
</dbReference>
<name>A0A0J7KWM7_LASNI</name>
<keyword evidence="2" id="KW-1185">Reference proteome</keyword>
<protein>
    <submittedName>
        <fullName evidence="1">Pp2c-like domain-containing protein</fullName>
    </submittedName>
</protein>
<sequence length="210" mass="22945">MPSLRKKVAGFMRQLSISNLAGAVESIGLGEQSLQSPQSLTQEFPGGCFITRYLNGLETKQEGPPILHGRNPEELPSRQLDNFQENERIFAAYTGPDSGLTAVNLQQKHLSINDTDIDYIDMLDQNEQYRSGSTTSNIKIAGVTDWFNPHENAYGIATTLYEKIPTNNTNNGEPIADCFGIVARPSSAILALADGVNWGKSNNISKKDIG</sequence>
<accession>A0A0J7KWM7</accession>
<dbReference type="AlphaFoldDB" id="A0A0J7KWM7"/>